<proteinExistence type="predicted"/>
<evidence type="ECO:0000313" key="2">
    <source>
        <dbReference type="EMBL" id="ATW26644.1"/>
    </source>
</evidence>
<dbReference type="Proteomes" id="UP000323521">
    <property type="component" value="Chromosome"/>
</dbReference>
<evidence type="ECO:0000313" key="3">
    <source>
        <dbReference type="Proteomes" id="UP000323521"/>
    </source>
</evidence>
<dbReference type="EMBL" id="CP017634">
    <property type="protein sequence ID" value="ATW26644.1"/>
    <property type="molecule type" value="Genomic_DNA"/>
</dbReference>
<accession>A0A3G1KVZ4</accession>
<dbReference type="GO" id="GO:0035312">
    <property type="term" value="F:5'-3' DNA exonuclease activity"/>
    <property type="evidence" value="ECO:0007669"/>
    <property type="project" value="TreeGrafter"/>
</dbReference>
<dbReference type="InterPro" id="IPR052018">
    <property type="entry name" value="PHP_domain"/>
</dbReference>
<dbReference type="SMART" id="SM00481">
    <property type="entry name" value="POLIIIAc"/>
    <property type="match status" value="1"/>
</dbReference>
<dbReference type="CDD" id="cd07438">
    <property type="entry name" value="PHP_HisPPase_AMP"/>
    <property type="match status" value="1"/>
</dbReference>
<gene>
    <name evidence="2" type="ORF">DCMF_19485</name>
</gene>
<dbReference type="OrthoDB" id="9804333at2"/>
<dbReference type="InterPro" id="IPR004013">
    <property type="entry name" value="PHP_dom"/>
</dbReference>
<dbReference type="InterPro" id="IPR003141">
    <property type="entry name" value="Pol/His_phosphatase_N"/>
</dbReference>
<name>A0A3G1KVZ4_FORW1</name>
<dbReference type="PANTHER" id="PTHR42924">
    <property type="entry name" value="EXONUCLEASE"/>
    <property type="match status" value="1"/>
</dbReference>
<dbReference type="AlphaFoldDB" id="A0A3G1KVZ4"/>
<evidence type="ECO:0000259" key="1">
    <source>
        <dbReference type="SMART" id="SM00481"/>
    </source>
</evidence>
<protein>
    <submittedName>
        <fullName evidence="2">Phosphatase</fullName>
    </submittedName>
</protein>
<dbReference type="Gene3D" id="1.10.150.650">
    <property type="match status" value="1"/>
</dbReference>
<reference evidence="2 3" key="1">
    <citation type="submission" date="2016-10" db="EMBL/GenBank/DDBJ databases">
        <title>Complete Genome Sequence of Peptococcaceae strain DCMF.</title>
        <authorList>
            <person name="Edwards R.J."/>
            <person name="Holland S.I."/>
            <person name="Deshpande N.P."/>
            <person name="Wong Y.K."/>
            <person name="Ertan H."/>
            <person name="Manefield M."/>
            <person name="Russell T.L."/>
            <person name="Lee M.J."/>
        </authorList>
    </citation>
    <scope>NUCLEOTIDE SEQUENCE [LARGE SCALE GENOMIC DNA]</scope>
    <source>
        <strain evidence="2 3">DCMF</strain>
    </source>
</reference>
<keyword evidence="3" id="KW-1185">Reference proteome</keyword>
<organism evidence="2 3">
    <name type="scientific">Formimonas warabiya</name>
    <dbReference type="NCBI Taxonomy" id="1761012"/>
    <lineage>
        <taxon>Bacteria</taxon>
        <taxon>Bacillati</taxon>
        <taxon>Bacillota</taxon>
        <taxon>Clostridia</taxon>
        <taxon>Eubacteriales</taxon>
        <taxon>Peptococcaceae</taxon>
        <taxon>Candidatus Formimonas</taxon>
    </lineage>
</organism>
<sequence length="281" mass="30698">MIDLHVHTKVSDNSLSTGEVILQAREKGITHIAITDHDTTKGIGEAMELGKQMGVGIIPGIEISAYDFLRHKRAHILGYYVEPGHPSLERLCIPLTQSRNQASYQMVGKVMAAGYAITWEGVLKYGGGTGVYKQHIMHALLDQGYCDSIYGDLYKKLFGRGDNGEPRGIAYVPLVYIDARAAIRAVREAGGIPVLAHPGQFANFDAVDEWVTLGLGGIEVFHPSHYAHDCMRARDYAGRHHLIITGGSDFHGAYSEMPLELGCPELGEECITALAALKQTR</sequence>
<dbReference type="KEGG" id="fwa:DCMF_19485"/>
<dbReference type="RefSeq" id="WP_148135969.1">
    <property type="nucleotide sequence ID" value="NZ_CP017634.1"/>
</dbReference>
<dbReference type="Pfam" id="PF02811">
    <property type="entry name" value="PHP"/>
    <property type="match status" value="1"/>
</dbReference>
<feature type="domain" description="Polymerase/histidinol phosphatase N-terminal" evidence="1">
    <location>
        <begin position="2"/>
        <end position="67"/>
    </location>
</feature>
<dbReference type="InterPro" id="IPR016195">
    <property type="entry name" value="Pol/histidinol_Pase-like"/>
</dbReference>
<dbReference type="SUPFAM" id="SSF89550">
    <property type="entry name" value="PHP domain-like"/>
    <property type="match status" value="1"/>
</dbReference>
<dbReference type="GO" id="GO:0004534">
    <property type="term" value="F:5'-3' RNA exonuclease activity"/>
    <property type="evidence" value="ECO:0007669"/>
    <property type="project" value="TreeGrafter"/>
</dbReference>
<dbReference type="PANTHER" id="PTHR42924:SF3">
    <property type="entry name" value="POLYMERASE_HISTIDINOL PHOSPHATASE N-TERMINAL DOMAIN-CONTAINING PROTEIN"/>
    <property type="match status" value="1"/>
</dbReference>
<dbReference type="Gene3D" id="3.20.20.140">
    <property type="entry name" value="Metal-dependent hydrolases"/>
    <property type="match status" value="1"/>
</dbReference>